<accession>A0A327PRV4</accession>
<evidence type="ECO:0000313" key="2">
    <source>
        <dbReference type="Proteomes" id="UP000249610"/>
    </source>
</evidence>
<keyword evidence="2" id="KW-1185">Reference proteome</keyword>
<proteinExistence type="predicted"/>
<dbReference type="Proteomes" id="UP000249610">
    <property type="component" value="Unassembled WGS sequence"/>
</dbReference>
<gene>
    <name evidence="1" type="ORF">LV83_00920</name>
</gene>
<evidence type="ECO:0000313" key="1">
    <source>
        <dbReference type="EMBL" id="RAI94014.1"/>
    </source>
</evidence>
<dbReference type="AlphaFoldDB" id="A0A327PRV4"/>
<organism evidence="1 2">
    <name type="scientific">Algoriphagus yeomjeoni</name>
    <dbReference type="NCBI Taxonomy" id="291403"/>
    <lineage>
        <taxon>Bacteria</taxon>
        <taxon>Pseudomonadati</taxon>
        <taxon>Bacteroidota</taxon>
        <taxon>Cytophagia</taxon>
        <taxon>Cytophagales</taxon>
        <taxon>Cyclobacteriaceae</taxon>
        <taxon>Algoriphagus</taxon>
    </lineage>
</organism>
<dbReference type="EMBL" id="QLLK01000002">
    <property type="protein sequence ID" value="RAI94014.1"/>
    <property type="molecule type" value="Genomic_DNA"/>
</dbReference>
<reference evidence="1 2" key="1">
    <citation type="submission" date="2018-06" db="EMBL/GenBank/DDBJ databases">
        <title>Genomic Encyclopedia of Archaeal and Bacterial Type Strains, Phase II (KMG-II): from individual species to whole genera.</title>
        <authorList>
            <person name="Goeker M."/>
        </authorList>
    </citation>
    <scope>NUCLEOTIDE SEQUENCE [LARGE SCALE GENOMIC DNA]</scope>
    <source>
        <strain evidence="1 2">DSM 23446</strain>
    </source>
</reference>
<name>A0A327PRV4_9BACT</name>
<sequence length="106" mass="12410">MISLSWVMWFVAVIAFPVSIESSNIDLSHDSVSNHIQLSTIQFNAGPEILKIPEFKVDWSLNYKLNSNCKFEFVSPYKTYLSPSFFKKSLPLFDVKDTFIHFFYTW</sequence>
<comment type="caution">
    <text evidence="1">The sequence shown here is derived from an EMBL/GenBank/DDBJ whole genome shotgun (WGS) entry which is preliminary data.</text>
</comment>
<protein>
    <submittedName>
        <fullName evidence="1">Uncharacterized protein</fullName>
    </submittedName>
</protein>